<sequence length="590" mass="65972">MSEVFAVWEDALYDKRKPEIIQEVDTKYCCLVEWVEQPLPDTEAEIRKTIRRAGPTLPQEIIDGIPKEDPKETGKLDILAFVDESGLVGEMMDVLARKKHVGSKKLVPVWGNDDLLDAAKIEELLADEWDMLIFGAGVDLPESNDPDDIVAWSDRLIKIFLIICQLIQRKPAYAKKIFVLTCDTHGNEPKTWAEAGPGLTAASHLFGMCNTCRIECAATPIHYVDAEFTVTDEIVEELANEVTRQAGFGENSVRINWRGRFVARMVLAEPRYTSNYKFQTPKSGTIGIGGGNGALGLVMCKYLLERLGDDRATVTLDIKMLSRSCKISGAGNEKLWNDIKKLIAGTSITVVQESCDVSKREAIEKFVEDNAASLSGFIHSAGILRDALLMNQDAEKYDDVFKPKAWAGLYLNHALEKFPCPKLEFMWMFSSVATYGNPGQSPYSAANSLLDSLARYRKSQGLPCTVMQWAGWGEVGMASNMEGLAKKRMDESPMPFFTNAQGLSGMDTGISTGVPNFCVMRYNTKAFFEQNNKEAKSAAERYGRKFWGCQAPSKELTELDLYDNVKANFYEPYEMTYKHFVSGEEYTQMK</sequence>
<dbReference type="PANTHER" id="PTHR43775:SF37">
    <property type="entry name" value="SI:DKEY-61P9.11"/>
    <property type="match status" value="1"/>
</dbReference>
<gene>
    <name evidence="4" type="ORF">AURANDRAFT_71688</name>
</gene>
<organism evidence="5">
    <name type="scientific">Aureococcus anophagefferens</name>
    <name type="common">Harmful bloom alga</name>
    <dbReference type="NCBI Taxonomy" id="44056"/>
    <lineage>
        <taxon>Eukaryota</taxon>
        <taxon>Sar</taxon>
        <taxon>Stramenopiles</taxon>
        <taxon>Ochrophyta</taxon>
        <taxon>Pelagophyceae</taxon>
        <taxon>Pelagomonadales</taxon>
        <taxon>Pelagomonadaceae</taxon>
        <taxon>Aureococcus</taxon>
    </lineage>
</organism>
<dbReference type="OrthoDB" id="329835at2759"/>
<dbReference type="Gene3D" id="3.40.50.720">
    <property type="entry name" value="NAD(P)-binding Rossmann-like Domain"/>
    <property type="match status" value="1"/>
</dbReference>
<dbReference type="OMA" id="TCRIECA"/>
<dbReference type="InParanoid" id="F0YA05"/>
<evidence type="ECO:0000313" key="4">
    <source>
        <dbReference type="EMBL" id="EGB07846.1"/>
    </source>
</evidence>
<dbReference type="KEGG" id="aaf:AURANDRAFT_71688"/>
<dbReference type="AlphaFoldDB" id="F0YA05"/>
<proteinExistence type="predicted"/>
<keyword evidence="1" id="KW-0596">Phosphopantetheine</keyword>
<feature type="non-terminal residue" evidence="4">
    <location>
        <position position="590"/>
    </location>
</feature>
<dbReference type="SMART" id="SM00822">
    <property type="entry name" value="PKS_KR"/>
    <property type="match status" value="1"/>
</dbReference>
<dbReference type="InterPro" id="IPR050091">
    <property type="entry name" value="PKS_NRPS_Biosynth_Enz"/>
</dbReference>
<dbReference type="EMBL" id="GL833129">
    <property type="protein sequence ID" value="EGB07846.1"/>
    <property type="molecule type" value="Genomic_DNA"/>
</dbReference>
<feature type="domain" description="Ketoreductase" evidence="3">
    <location>
        <begin position="284"/>
        <end position="475"/>
    </location>
</feature>
<dbReference type="PANTHER" id="PTHR43775">
    <property type="entry name" value="FATTY ACID SYNTHASE"/>
    <property type="match status" value="1"/>
</dbReference>
<dbReference type="Pfam" id="PF08659">
    <property type="entry name" value="KR"/>
    <property type="match status" value="1"/>
</dbReference>
<protein>
    <submittedName>
        <fullName evidence="4">Expressed protein</fullName>
    </submittedName>
</protein>
<dbReference type="eggNOG" id="KOG1202">
    <property type="taxonomic scope" value="Eukaryota"/>
</dbReference>
<dbReference type="Proteomes" id="UP000002729">
    <property type="component" value="Unassembled WGS sequence"/>
</dbReference>
<dbReference type="GO" id="GO:0004312">
    <property type="term" value="F:fatty acid synthase activity"/>
    <property type="evidence" value="ECO:0007669"/>
    <property type="project" value="TreeGrafter"/>
</dbReference>
<dbReference type="InterPro" id="IPR057326">
    <property type="entry name" value="KR_dom"/>
</dbReference>
<dbReference type="SUPFAM" id="SSF51735">
    <property type="entry name" value="NAD(P)-binding Rossmann-fold domains"/>
    <property type="match status" value="1"/>
</dbReference>
<evidence type="ECO:0000256" key="2">
    <source>
        <dbReference type="ARBA" id="ARBA00022553"/>
    </source>
</evidence>
<keyword evidence="2" id="KW-0597">Phosphoprotein</keyword>
<dbReference type="RefSeq" id="XP_009037225.1">
    <property type="nucleotide sequence ID" value="XM_009038977.1"/>
</dbReference>
<evidence type="ECO:0000313" key="5">
    <source>
        <dbReference type="Proteomes" id="UP000002729"/>
    </source>
</evidence>
<keyword evidence="5" id="KW-1185">Reference proteome</keyword>
<dbReference type="GO" id="GO:0006633">
    <property type="term" value="P:fatty acid biosynthetic process"/>
    <property type="evidence" value="ECO:0007669"/>
    <property type="project" value="TreeGrafter"/>
</dbReference>
<dbReference type="InterPro" id="IPR013968">
    <property type="entry name" value="PKS_KR"/>
</dbReference>
<evidence type="ECO:0000256" key="1">
    <source>
        <dbReference type="ARBA" id="ARBA00022450"/>
    </source>
</evidence>
<evidence type="ECO:0000259" key="3">
    <source>
        <dbReference type="SMART" id="SM00822"/>
    </source>
</evidence>
<dbReference type="GeneID" id="20228344"/>
<name>F0YA05_AURAN</name>
<dbReference type="InterPro" id="IPR036291">
    <property type="entry name" value="NAD(P)-bd_dom_sf"/>
</dbReference>
<reference evidence="4 5" key="1">
    <citation type="journal article" date="2011" name="Proc. Natl. Acad. Sci. U.S.A.">
        <title>Niche of harmful alga Aureococcus anophagefferens revealed through ecogenomics.</title>
        <authorList>
            <person name="Gobler C.J."/>
            <person name="Berry D.L."/>
            <person name="Dyhrman S.T."/>
            <person name="Wilhelm S.W."/>
            <person name="Salamov A."/>
            <person name="Lobanov A.V."/>
            <person name="Zhang Y."/>
            <person name="Collier J.L."/>
            <person name="Wurch L.L."/>
            <person name="Kustka A.B."/>
            <person name="Dill B.D."/>
            <person name="Shah M."/>
            <person name="VerBerkmoes N.C."/>
            <person name="Kuo A."/>
            <person name="Terry A."/>
            <person name="Pangilinan J."/>
            <person name="Lindquist E.A."/>
            <person name="Lucas S."/>
            <person name="Paulsen I.T."/>
            <person name="Hattenrath-Lehmann T.K."/>
            <person name="Talmage S.C."/>
            <person name="Walker E.A."/>
            <person name="Koch F."/>
            <person name="Burson A.M."/>
            <person name="Marcoval M.A."/>
            <person name="Tang Y.Z."/>
            <person name="Lecleir G.R."/>
            <person name="Coyne K.J."/>
            <person name="Berg G.M."/>
            <person name="Bertrand E.M."/>
            <person name="Saito M.A."/>
            <person name="Gladyshev V.N."/>
            <person name="Grigoriev I.V."/>
        </authorList>
    </citation>
    <scope>NUCLEOTIDE SEQUENCE [LARGE SCALE GENOMIC DNA]</scope>
    <source>
        <strain evidence="5">CCMP 1984</strain>
    </source>
</reference>
<accession>F0YA05</accession>